<evidence type="ECO:0000313" key="3">
    <source>
        <dbReference type="Proteomes" id="UP000028870"/>
    </source>
</evidence>
<feature type="transmembrane region" description="Helical" evidence="1">
    <location>
        <begin position="210"/>
        <end position="239"/>
    </location>
</feature>
<keyword evidence="1" id="KW-0812">Transmembrane</keyword>
<feature type="transmembrane region" description="Helical" evidence="1">
    <location>
        <begin position="12"/>
        <end position="37"/>
    </location>
</feature>
<accession>W9B9R9</accession>
<feature type="transmembrane region" description="Helical" evidence="1">
    <location>
        <begin position="360"/>
        <end position="383"/>
    </location>
</feature>
<dbReference type="GO" id="GO:0016874">
    <property type="term" value="F:ligase activity"/>
    <property type="evidence" value="ECO:0007669"/>
    <property type="project" value="UniProtKB-KW"/>
</dbReference>
<feature type="transmembrane region" description="Helical" evidence="1">
    <location>
        <begin position="134"/>
        <end position="152"/>
    </location>
</feature>
<dbReference type="STRING" id="258533.BN977_06233"/>
<evidence type="ECO:0000256" key="1">
    <source>
        <dbReference type="SAM" id="Phobius"/>
    </source>
</evidence>
<dbReference type="Proteomes" id="UP000028870">
    <property type="component" value="Unassembled WGS sequence"/>
</dbReference>
<name>W9B9R9_MYCCO</name>
<gene>
    <name evidence="2" type="ORF">BN977_06233</name>
</gene>
<feature type="transmembrane region" description="Helical" evidence="1">
    <location>
        <begin position="180"/>
        <end position="198"/>
    </location>
</feature>
<comment type="caution">
    <text evidence="2">The sequence shown here is derived from an EMBL/GenBank/DDBJ whole genome shotgun (WGS) entry which is preliminary data.</text>
</comment>
<dbReference type="EMBL" id="CCBB010000003">
    <property type="protein sequence ID" value="CDO11391.1"/>
    <property type="molecule type" value="Genomic_DNA"/>
</dbReference>
<protein>
    <submittedName>
        <fullName evidence="2">Lipid A core-O-antigen ligase</fullName>
    </submittedName>
</protein>
<reference evidence="2" key="2">
    <citation type="submission" date="2014-03" db="EMBL/GenBank/DDBJ databases">
        <authorList>
            <person name="Urmite Genomes"/>
        </authorList>
    </citation>
    <scope>NUCLEOTIDE SEQUENCE</scope>
    <source>
        <strain evidence="2">DSM 44829</strain>
    </source>
</reference>
<keyword evidence="3" id="KW-1185">Reference proteome</keyword>
<keyword evidence="1" id="KW-1133">Transmembrane helix</keyword>
<keyword evidence="1" id="KW-0472">Membrane</keyword>
<feature type="transmembrane region" description="Helical" evidence="1">
    <location>
        <begin position="74"/>
        <end position="92"/>
    </location>
</feature>
<feature type="transmembrane region" description="Helical" evidence="1">
    <location>
        <begin position="389"/>
        <end position="416"/>
    </location>
</feature>
<feature type="transmembrane region" description="Helical" evidence="1">
    <location>
        <begin position="245"/>
        <end position="265"/>
    </location>
</feature>
<reference evidence="2" key="1">
    <citation type="submission" date="2014-03" db="EMBL/GenBank/DDBJ databases">
        <title>Draft Genome Sequence of Mycobacterium cosmeticum DSM 44829.</title>
        <authorList>
            <person name="Croce O."/>
            <person name="Robert C."/>
            <person name="Raoult D."/>
            <person name="Drancourt M."/>
        </authorList>
    </citation>
    <scope>NUCLEOTIDE SEQUENCE [LARGE SCALE GENOMIC DNA]</scope>
    <source>
        <strain evidence="2">DSM 44829</strain>
    </source>
</reference>
<proteinExistence type="predicted"/>
<dbReference type="AlphaFoldDB" id="W9B9R9"/>
<dbReference type="eggNOG" id="ENOG502ZJYZ">
    <property type="taxonomic scope" value="Bacteria"/>
</dbReference>
<sequence>MAHLTRPRPRTASPPGVAALQSSVPLTVVAAASFLPYLNLGPLSVPSQVQPWAALLAWLWVGGRLLTTGIRITALQFTLVLFAAWFMFYVYGGDGFDLQIYLRRSASFLLSAGIFLACQYLTPATLWRALKLTLPLWLLFAMLRYLAPTIYFELVTPLVPTVVNSGARGTSSLAPEATDFGFTMAFMVVLCMIARRRLQEEGARAEKWPLAFAIAGALLSQSGTGYIGLALIGVVYLATRPSGQLGVIGKSAIAVVVAVPAILALDTLSSSGIRGIDLLSTAIRSPAELLDTTVSYRIAHNVVGVLGMLDTGLRGYGAGAFVNEAPDVYARHSVGSMLGLNAYYGDSVPATLSQSPVSQFAVIMLEFGIIGVAYAFIIFLFAMRSQIPFRTIAVVILAVTWLNSFPAGWPPFWVLVGIMMSPHFRSVGTSGGVNVDDVATSPAPTVPAERLR</sequence>
<keyword evidence="2" id="KW-0436">Ligase</keyword>
<organism evidence="2 3">
    <name type="scientific">Mycolicibacterium cosmeticum</name>
    <dbReference type="NCBI Taxonomy" id="258533"/>
    <lineage>
        <taxon>Bacteria</taxon>
        <taxon>Bacillati</taxon>
        <taxon>Actinomycetota</taxon>
        <taxon>Actinomycetes</taxon>
        <taxon>Mycobacteriales</taxon>
        <taxon>Mycobacteriaceae</taxon>
        <taxon>Mycolicibacterium</taxon>
    </lineage>
</organism>
<feature type="transmembrane region" description="Helical" evidence="1">
    <location>
        <begin position="104"/>
        <end position="122"/>
    </location>
</feature>
<evidence type="ECO:0000313" key="2">
    <source>
        <dbReference type="EMBL" id="CDO11391.1"/>
    </source>
</evidence>